<reference evidence="3" key="1">
    <citation type="journal article" date="2019" name="Int. J. Syst. Evol. Microbiol.">
        <title>The Global Catalogue of Microorganisms (GCM) 10K type strain sequencing project: providing services to taxonomists for standard genome sequencing and annotation.</title>
        <authorList>
            <consortium name="The Broad Institute Genomics Platform"/>
            <consortium name="The Broad Institute Genome Sequencing Center for Infectious Disease"/>
            <person name="Wu L."/>
            <person name="Ma J."/>
        </authorList>
    </citation>
    <scope>NUCLEOTIDE SEQUENCE [LARGE SCALE GENOMIC DNA]</scope>
    <source>
        <strain evidence="3">CGMCC 4.7382</strain>
    </source>
</reference>
<dbReference type="InterPro" id="IPR007278">
    <property type="entry name" value="DUF397"/>
</dbReference>
<dbReference type="Pfam" id="PF04149">
    <property type="entry name" value="DUF397"/>
    <property type="match status" value="1"/>
</dbReference>
<comment type="caution">
    <text evidence="2">The sequence shown here is derived from an EMBL/GenBank/DDBJ whole genome shotgun (WGS) entry which is preliminary data.</text>
</comment>
<protein>
    <submittedName>
        <fullName evidence="2">DUF397 domain-containing protein</fullName>
    </submittedName>
</protein>
<dbReference type="EMBL" id="JBHTBH010000004">
    <property type="protein sequence ID" value="MFC7328206.1"/>
    <property type="molecule type" value="Genomic_DNA"/>
</dbReference>
<accession>A0ABW2KG28</accession>
<gene>
    <name evidence="2" type="ORF">ACFQRF_10680</name>
</gene>
<evidence type="ECO:0000313" key="3">
    <source>
        <dbReference type="Proteomes" id="UP001596540"/>
    </source>
</evidence>
<dbReference type="Proteomes" id="UP001596540">
    <property type="component" value="Unassembled WGS sequence"/>
</dbReference>
<evidence type="ECO:0000259" key="1">
    <source>
        <dbReference type="Pfam" id="PF04149"/>
    </source>
</evidence>
<sequence>MRQTQWIWRTSSYSVNSSGQCVEVGWRTSSYSANGNSKCVEAGPTLGGARSYAIRDSKNRDAGAFYLSRTEWTVFLTAVKREEL</sequence>
<evidence type="ECO:0000313" key="2">
    <source>
        <dbReference type="EMBL" id="MFC7328206.1"/>
    </source>
</evidence>
<feature type="domain" description="DUF397" evidence="1">
    <location>
        <begin position="26"/>
        <end position="80"/>
    </location>
</feature>
<dbReference type="RefSeq" id="WP_379870855.1">
    <property type="nucleotide sequence ID" value="NZ_JBHTBH010000004.1"/>
</dbReference>
<keyword evidence="3" id="KW-1185">Reference proteome</keyword>
<organism evidence="2 3">
    <name type="scientific">Marinactinospora rubrisoli</name>
    <dbReference type="NCBI Taxonomy" id="2715399"/>
    <lineage>
        <taxon>Bacteria</taxon>
        <taxon>Bacillati</taxon>
        <taxon>Actinomycetota</taxon>
        <taxon>Actinomycetes</taxon>
        <taxon>Streptosporangiales</taxon>
        <taxon>Nocardiopsidaceae</taxon>
        <taxon>Marinactinospora</taxon>
    </lineage>
</organism>
<name>A0ABW2KG28_9ACTN</name>
<proteinExistence type="predicted"/>